<dbReference type="SUPFAM" id="SSF53335">
    <property type="entry name" value="S-adenosyl-L-methionine-dependent methyltransferases"/>
    <property type="match status" value="1"/>
</dbReference>
<evidence type="ECO:0000313" key="2">
    <source>
        <dbReference type="Proteomes" id="UP000655443"/>
    </source>
</evidence>
<accession>A0A918YJG3</accession>
<protein>
    <recommendedName>
        <fullName evidence="3">SAM-dependent methyltransferase</fullName>
    </recommendedName>
</protein>
<reference evidence="1" key="2">
    <citation type="submission" date="2020-09" db="EMBL/GenBank/DDBJ databases">
        <authorList>
            <person name="Sun Q."/>
            <person name="Ohkuma M."/>
        </authorList>
    </citation>
    <scope>NUCLEOTIDE SEQUENCE</scope>
    <source>
        <strain evidence="1">JCM 4714</strain>
    </source>
</reference>
<dbReference type="Gene3D" id="3.40.50.150">
    <property type="entry name" value="Vaccinia Virus protein VP39"/>
    <property type="match status" value="1"/>
</dbReference>
<dbReference type="Proteomes" id="UP000655443">
    <property type="component" value="Unassembled WGS sequence"/>
</dbReference>
<dbReference type="PIRSF" id="PIRSF017393">
    <property type="entry name" value="MTase_SAV2177"/>
    <property type="match status" value="1"/>
</dbReference>
<reference evidence="1" key="1">
    <citation type="journal article" date="2014" name="Int. J. Syst. Evol. Microbiol.">
        <title>Complete genome sequence of Corynebacterium casei LMG S-19264T (=DSM 44701T), isolated from a smear-ripened cheese.</title>
        <authorList>
            <consortium name="US DOE Joint Genome Institute (JGI-PGF)"/>
            <person name="Walter F."/>
            <person name="Albersmeier A."/>
            <person name="Kalinowski J."/>
            <person name="Ruckert C."/>
        </authorList>
    </citation>
    <scope>NUCLEOTIDE SEQUENCE</scope>
    <source>
        <strain evidence="1">JCM 4714</strain>
    </source>
</reference>
<comment type="caution">
    <text evidence="1">The sequence shown here is derived from an EMBL/GenBank/DDBJ whole genome shotgun (WGS) entry which is preliminary data.</text>
</comment>
<dbReference type="InterPro" id="IPR029063">
    <property type="entry name" value="SAM-dependent_MTases_sf"/>
</dbReference>
<dbReference type="EMBL" id="BMVG01000010">
    <property type="protein sequence ID" value="GHE06098.1"/>
    <property type="molecule type" value="Genomic_DNA"/>
</dbReference>
<name>A0A918YJG3_9ACTN</name>
<dbReference type="InterPro" id="IPR006764">
    <property type="entry name" value="SAM_dep_MeTrfase_SAV2177_type"/>
</dbReference>
<organism evidence="1 2">
    <name type="scientific">Streptomyces alanosinicus</name>
    <dbReference type="NCBI Taxonomy" id="68171"/>
    <lineage>
        <taxon>Bacteria</taxon>
        <taxon>Bacillati</taxon>
        <taxon>Actinomycetota</taxon>
        <taxon>Actinomycetes</taxon>
        <taxon>Kitasatosporales</taxon>
        <taxon>Streptomycetaceae</taxon>
        <taxon>Streptomyces</taxon>
    </lineage>
</organism>
<gene>
    <name evidence="1" type="ORF">GCM10010339_44750</name>
</gene>
<evidence type="ECO:0008006" key="3">
    <source>
        <dbReference type="Google" id="ProtNLM"/>
    </source>
</evidence>
<evidence type="ECO:0000313" key="1">
    <source>
        <dbReference type="EMBL" id="GHE06098.1"/>
    </source>
</evidence>
<dbReference type="AlphaFoldDB" id="A0A918YJG3"/>
<sequence length="293" mass="32767">MHHPLLRHPIRIQELTHVTDNPAATDDVAVSLRARINTSRPHTARIWNYWLGGKDNYEVDREAGDQIRRLHPGIGEYARADRLFLGRAVRHLVGEVGIRQFLDIGTGLPTADNTHEVAQRIAPETRVVYVDNDPLVLAHARALLTSTPEGRTDYLDEDLRNVDAILEHAASTLDFSEPVALMLLGVVIFIGDDEDPYGLVRQLTDRLPKGSHLVLSHTVTHPAMPDVDEAVTFWNEHGTPRLTQRTPKDVVRFFDGLDLLEPGVVSCSRWRPEHGHGAEPEEVAMFGGVARTR</sequence>
<keyword evidence="2" id="KW-1185">Reference proteome</keyword>
<proteinExistence type="predicted"/>
<dbReference type="Pfam" id="PF04672">
    <property type="entry name" value="Methyltransf_19"/>
    <property type="match status" value="1"/>
</dbReference>